<dbReference type="EMBL" id="JAQNDN010000007">
    <property type="protein sequence ID" value="MDC0669352.1"/>
    <property type="molecule type" value="Genomic_DNA"/>
</dbReference>
<proteinExistence type="predicted"/>
<sequence length="340" mass="37944">MIEDLPSAVDLLGEVVALSSTQLQQAMRVGRWPVHPLRARLDAPGRLALAYQRVAELHRRRAGEVWRAFAAAGRVDMAPAVIAARQTEALALAWERLGDGVARRFHVRGHPRVEHERLHALVRREAPQIAVDSNPGAPRAYGLPHPGSIEDAVRFAVALSLMRRCEELGARAARAFDALGQPTHALARLAAQRGGSPQRAAVWRLWRPRSEASRQRMVTLTAIKVLHDLGGAEHHEGLGVPGSHCSQWSELETLTVGALAWRRACEREVRVRDHDRSRHWSHLVNLRPEVVDRRYLELADPFAPLLAIVGLGCRLHAFSWEATTFELCPPPGQDWRRLVM</sequence>
<accession>A0ABT5B8D8</accession>
<gene>
    <name evidence="1" type="ORF">POL58_16480</name>
</gene>
<dbReference type="Proteomes" id="UP001217838">
    <property type="component" value="Unassembled WGS sequence"/>
</dbReference>
<organism evidence="1 2">
    <name type="scientific">Nannocystis radixulma</name>
    <dbReference type="NCBI Taxonomy" id="2995305"/>
    <lineage>
        <taxon>Bacteria</taxon>
        <taxon>Pseudomonadati</taxon>
        <taxon>Myxococcota</taxon>
        <taxon>Polyangia</taxon>
        <taxon>Nannocystales</taxon>
        <taxon>Nannocystaceae</taxon>
        <taxon>Nannocystis</taxon>
    </lineage>
</organism>
<reference evidence="1 2" key="1">
    <citation type="submission" date="2022-11" db="EMBL/GenBank/DDBJ databases">
        <title>Minimal conservation of predation-associated metabolite biosynthetic gene clusters underscores biosynthetic potential of Myxococcota including descriptions for ten novel species: Archangium lansinium sp. nov., Myxococcus landrumus sp. nov., Nannocystis bai.</title>
        <authorList>
            <person name="Ahearne A."/>
            <person name="Stevens C."/>
            <person name="Dowd S."/>
        </authorList>
    </citation>
    <scope>NUCLEOTIDE SEQUENCE [LARGE SCALE GENOMIC DNA]</scope>
    <source>
        <strain evidence="1 2">NCELM</strain>
    </source>
</reference>
<keyword evidence="2" id="KW-1185">Reference proteome</keyword>
<dbReference type="RefSeq" id="WP_271999162.1">
    <property type="nucleotide sequence ID" value="NZ_JAQNDN010000007.1"/>
</dbReference>
<comment type="caution">
    <text evidence="1">The sequence shown here is derived from an EMBL/GenBank/DDBJ whole genome shotgun (WGS) entry which is preliminary data.</text>
</comment>
<evidence type="ECO:0000313" key="2">
    <source>
        <dbReference type="Proteomes" id="UP001217838"/>
    </source>
</evidence>
<protein>
    <submittedName>
        <fullName evidence="1">Uncharacterized protein</fullName>
    </submittedName>
</protein>
<evidence type="ECO:0000313" key="1">
    <source>
        <dbReference type="EMBL" id="MDC0669352.1"/>
    </source>
</evidence>
<name>A0ABT5B8D8_9BACT</name>